<evidence type="ECO:0008006" key="3">
    <source>
        <dbReference type="Google" id="ProtNLM"/>
    </source>
</evidence>
<dbReference type="AlphaFoldDB" id="A0A8A2V9X8"/>
<dbReference type="Pfam" id="PF24367">
    <property type="entry name" value="DUF7523"/>
    <property type="match status" value="1"/>
</dbReference>
<dbReference type="EMBL" id="CP071462">
    <property type="protein sequence ID" value="QSW98839.1"/>
    <property type="molecule type" value="Genomic_DNA"/>
</dbReference>
<proteinExistence type="predicted"/>
<dbReference type="Proteomes" id="UP000663203">
    <property type="component" value="Chromosome"/>
</dbReference>
<sequence>MSLAAETRRAAESHPFLVAALRAGVVNYTAAARFLEVEGEIDAIATALRRYAEELPEYETDARDVRVRMESGIGPIDAEGDEALVTVGGTAFGPDGGDRTAIVATGAVDAAALAEVLQRLALEEITPIAAGVGAETLLVVVDRLEGANALRAVDGALDAVPLE</sequence>
<evidence type="ECO:0000313" key="2">
    <source>
        <dbReference type="Proteomes" id="UP000663203"/>
    </source>
</evidence>
<dbReference type="KEGG" id="hakz:J0X25_15825"/>
<dbReference type="InterPro" id="IPR055945">
    <property type="entry name" value="DUF7523"/>
</dbReference>
<gene>
    <name evidence="1" type="ORF">J0X25_15825</name>
</gene>
<reference evidence="1 2" key="1">
    <citation type="submission" date="2021-03" db="EMBL/GenBank/DDBJ databases">
        <title>Haloterrigena longa sp. nov. and Haloterrigena limicola sp. nov., extremely halophilic archaea isolated from a salt lake.</title>
        <authorList>
            <person name="Henglin C."/>
        </authorList>
    </citation>
    <scope>NUCLEOTIDE SEQUENCE [LARGE SCALE GENOMIC DNA]</scope>
    <source>
        <strain evidence="1 2">KZCA68</strain>
    </source>
</reference>
<dbReference type="RefSeq" id="WP_207288447.1">
    <property type="nucleotide sequence ID" value="NZ_CP071462.1"/>
</dbReference>
<name>A0A8A2V9X8_9EURY</name>
<dbReference type="GeneID" id="63188804"/>
<keyword evidence="2" id="KW-1185">Reference proteome</keyword>
<protein>
    <recommendedName>
        <fullName evidence="3">ACT domain-containing protein</fullName>
    </recommendedName>
</protein>
<evidence type="ECO:0000313" key="1">
    <source>
        <dbReference type="EMBL" id="QSW98839.1"/>
    </source>
</evidence>
<accession>A0A8A2V9X8</accession>
<organism evidence="1 2">
    <name type="scientific">Haloterrigena alkaliphila</name>
    <dbReference type="NCBI Taxonomy" id="2816475"/>
    <lineage>
        <taxon>Archaea</taxon>
        <taxon>Methanobacteriati</taxon>
        <taxon>Methanobacteriota</taxon>
        <taxon>Stenosarchaea group</taxon>
        <taxon>Halobacteria</taxon>
        <taxon>Halobacteriales</taxon>
        <taxon>Natrialbaceae</taxon>
        <taxon>Haloterrigena</taxon>
    </lineage>
</organism>